<name>A0A849SC95_UNCEI</name>
<gene>
    <name evidence="3" type="primary">flgA</name>
    <name evidence="3" type="ORF">HOP12_04015</name>
</gene>
<keyword evidence="1" id="KW-1005">Bacterial flagellum biogenesis</keyword>
<comment type="function">
    <text evidence="1">Involved in the assembly process of the P-ring formation. It may associate with FlgF on the rod constituting a structure essential for the P-ring assembly or may act as a modulator protein for the P-ring assembly.</text>
</comment>
<dbReference type="InterPro" id="IPR017585">
    <property type="entry name" value="SAF_FlgA"/>
</dbReference>
<accession>A0A849SC95</accession>
<dbReference type="Pfam" id="PF13144">
    <property type="entry name" value="ChapFlgA"/>
    <property type="match status" value="1"/>
</dbReference>
<dbReference type="EMBL" id="JABFRW010000041">
    <property type="protein sequence ID" value="NOT33318.1"/>
    <property type="molecule type" value="Genomic_DNA"/>
</dbReference>
<keyword evidence="3" id="KW-0966">Cell projection</keyword>
<dbReference type="GO" id="GO:0042597">
    <property type="term" value="C:periplasmic space"/>
    <property type="evidence" value="ECO:0007669"/>
    <property type="project" value="UniProtKB-SubCell"/>
</dbReference>
<evidence type="ECO:0000259" key="2">
    <source>
        <dbReference type="Pfam" id="PF13144"/>
    </source>
</evidence>
<protein>
    <recommendedName>
        <fullName evidence="1">Flagella basal body P-ring formation protein FlgA</fullName>
    </recommendedName>
</protein>
<evidence type="ECO:0000313" key="4">
    <source>
        <dbReference type="Proteomes" id="UP000580839"/>
    </source>
</evidence>
<proteinExistence type="inferred from homology"/>
<organism evidence="3 4">
    <name type="scientific">Eiseniibacteriota bacterium</name>
    <dbReference type="NCBI Taxonomy" id="2212470"/>
    <lineage>
        <taxon>Bacteria</taxon>
        <taxon>Candidatus Eiseniibacteriota</taxon>
    </lineage>
</organism>
<dbReference type="PANTHER" id="PTHR36307">
    <property type="entry name" value="FLAGELLA BASAL BODY P-RING FORMATION PROTEIN FLGA"/>
    <property type="match status" value="1"/>
</dbReference>
<reference evidence="3 4" key="1">
    <citation type="submission" date="2020-04" db="EMBL/GenBank/DDBJ databases">
        <title>Metagenomic profiling of ammonia- and methane-oxidizing microorganisms in a Dutch drinking water treatment plant.</title>
        <authorList>
            <person name="Poghosyan L."/>
            <person name="Leucker S."/>
        </authorList>
    </citation>
    <scope>NUCLEOTIDE SEQUENCE [LARGE SCALE GENOMIC DNA]</scope>
    <source>
        <strain evidence="3">S-RSF-IL-03</strain>
    </source>
</reference>
<keyword evidence="1" id="KW-0574">Periplasm</keyword>
<dbReference type="InterPro" id="IPR039246">
    <property type="entry name" value="Flagellar_FlgA"/>
</dbReference>
<evidence type="ECO:0000313" key="3">
    <source>
        <dbReference type="EMBL" id="NOT33318.1"/>
    </source>
</evidence>
<comment type="subcellular location">
    <subcellularLocation>
        <location evidence="1">Periplasm</location>
    </subcellularLocation>
</comment>
<evidence type="ECO:0000256" key="1">
    <source>
        <dbReference type="RuleBase" id="RU362063"/>
    </source>
</evidence>
<dbReference type="GO" id="GO:0044780">
    <property type="term" value="P:bacterial-type flagellum assembly"/>
    <property type="evidence" value="ECO:0007669"/>
    <property type="project" value="InterPro"/>
</dbReference>
<dbReference type="AlphaFoldDB" id="A0A849SC95"/>
<keyword evidence="3" id="KW-0282">Flagellum</keyword>
<dbReference type="PANTHER" id="PTHR36307:SF1">
    <property type="entry name" value="FLAGELLA BASAL BODY P-RING FORMATION PROTEIN FLGA"/>
    <property type="match status" value="1"/>
</dbReference>
<dbReference type="NCBIfam" id="TIGR03170">
    <property type="entry name" value="flgA_cterm"/>
    <property type="match status" value="1"/>
</dbReference>
<comment type="similarity">
    <text evidence="1">Belongs to the FlgA family.</text>
</comment>
<dbReference type="Gene3D" id="2.30.30.760">
    <property type="match status" value="1"/>
</dbReference>
<feature type="domain" description="Flagella basal body P-ring formation protein FlgA SAF" evidence="2">
    <location>
        <begin position="97"/>
        <end position="215"/>
    </location>
</feature>
<dbReference type="Proteomes" id="UP000580839">
    <property type="component" value="Unassembled WGS sequence"/>
</dbReference>
<sequence>MTSSAEVLRAVCGLALAASPGAGLDTRLALRIADIWRVPVSHVALAWPDSVAREALDDRSAFRLQGRGRDGWWVVLARARDGRSSAVRLRAGVRLGVWVAARPLSPGSVLQDGDARLESRLMWGEPPTHEVLTPELGSAVRCAISAGEALRAPALLPPALVRAGDAVRVSWSRPGVVIERSGIALADAGRGEKVRVRVDHSTLMGTVSGRGEVAIAKEDS</sequence>
<keyword evidence="3" id="KW-0969">Cilium</keyword>
<comment type="caution">
    <text evidence="3">The sequence shown here is derived from an EMBL/GenBank/DDBJ whole genome shotgun (WGS) entry which is preliminary data.</text>
</comment>